<dbReference type="GO" id="GO:0022857">
    <property type="term" value="F:transmembrane transporter activity"/>
    <property type="evidence" value="ECO:0007669"/>
    <property type="project" value="InterPro"/>
</dbReference>
<feature type="transmembrane region" description="Helical" evidence="6">
    <location>
        <begin position="318"/>
        <end position="337"/>
    </location>
</feature>
<keyword evidence="2 6" id="KW-0812">Transmembrane</keyword>
<evidence type="ECO:0000256" key="6">
    <source>
        <dbReference type="SAM" id="Phobius"/>
    </source>
</evidence>
<keyword evidence="4 6" id="KW-0472">Membrane</keyword>
<evidence type="ECO:0000256" key="4">
    <source>
        <dbReference type="ARBA" id="ARBA00023136"/>
    </source>
</evidence>
<dbReference type="AlphaFoldDB" id="A0A366RAB3"/>
<dbReference type="GO" id="GO:0140115">
    <property type="term" value="P:export across plasma membrane"/>
    <property type="evidence" value="ECO:0007669"/>
    <property type="project" value="UniProtKB-ARBA"/>
</dbReference>
<dbReference type="SUPFAM" id="SSF103473">
    <property type="entry name" value="MFS general substrate transporter"/>
    <property type="match status" value="1"/>
</dbReference>
<evidence type="ECO:0000256" key="3">
    <source>
        <dbReference type="ARBA" id="ARBA00022989"/>
    </source>
</evidence>
<evidence type="ECO:0000256" key="1">
    <source>
        <dbReference type="ARBA" id="ARBA00004141"/>
    </source>
</evidence>
<dbReference type="Proteomes" id="UP000253153">
    <property type="component" value="Unassembled WGS sequence"/>
</dbReference>
<feature type="transmembrane region" description="Helical" evidence="6">
    <location>
        <begin position="431"/>
        <end position="451"/>
    </location>
</feature>
<accession>A0A366RAB3</accession>
<dbReference type="InterPro" id="IPR036259">
    <property type="entry name" value="MFS_trans_sf"/>
</dbReference>
<dbReference type="InterPro" id="IPR005829">
    <property type="entry name" value="Sugar_transporter_CS"/>
</dbReference>
<feature type="transmembrane region" description="Helical" evidence="6">
    <location>
        <begin position="114"/>
        <end position="133"/>
    </location>
</feature>
<dbReference type="PROSITE" id="PS50850">
    <property type="entry name" value="MFS"/>
    <property type="match status" value="1"/>
</dbReference>
<comment type="subcellular location">
    <subcellularLocation>
        <location evidence="1">Membrane</location>
        <topology evidence="1">Multi-pass membrane protein</topology>
    </subcellularLocation>
</comment>
<protein>
    <recommendedName>
        <fullName evidence="7">Major facilitator superfamily (MFS) profile domain-containing protein</fullName>
    </recommendedName>
</protein>
<dbReference type="Gene3D" id="1.20.1250.20">
    <property type="entry name" value="MFS general substrate transporter like domains"/>
    <property type="match status" value="1"/>
</dbReference>
<evidence type="ECO:0000256" key="5">
    <source>
        <dbReference type="ARBA" id="ARBA00023180"/>
    </source>
</evidence>
<dbReference type="InterPro" id="IPR020846">
    <property type="entry name" value="MFS_dom"/>
</dbReference>
<dbReference type="PANTHER" id="PTHR23502:SF60">
    <property type="entry name" value="MAJOR FACILITATOR SUPERFAMILY (MFS) PROFILE DOMAIN-CONTAINING PROTEIN-RELATED"/>
    <property type="match status" value="1"/>
</dbReference>
<proteinExistence type="predicted"/>
<dbReference type="PANTHER" id="PTHR23502">
    <property type="entry name" value="MAJOR FACILITATOR SUPERFAMILY"/>
    <property type="match status" value="1"/>
</dbReference>
<feature type="transmembrane region" description="Helical" evidence="6">
    <location>
        <begin position="383"/>
        <end position="410"/>
    </location>
</feature>
<feature type="transmembrane region" description="Helical" evidence="6">
    <location>
        <begin position="173"/>
        <end position="190"/>
    </location>
</feature>
<evidence type="ECO:0000313" key="9">
    <source>
        <dbReference type="Proteomes" id="UP000253153"/>
    </source>
</evidence>
<dbReference type="FunFam" id="1.20.1250.20:FF:000011">
    <property type="entry name" value="MFS multidrug transporter, putative"/>
    <property type="match status" value="1"/>
</dbReference>
<feature type="transmembrane region" description="Helical" evidence="6">
    <location>
        <begin position="273"/>
        <end position="298"/>
    </location>
</feature>
<feature type="transmembrane region" description="Helical" evidence="6">
    <location>
        <begin position="139"/>
        <end position="161"/>
    </location>
</feature>
<feature type="transmembrane region" description="Helical" evidence="6">
    <location>
        <begin position="47"/>
        <end position="73"/>
    </location>
</feature>
<dbReference type="GO" id="GO:0042908">
    <property type="term" value="P:xenobiotic transport"/>
    <property type="evidence" value="ECO:0007669"/>
    <property type="project" value="UniProtKB-ARBA"/>
</dbReference>
<dbReference type="InterPro" id="IPR011701">
    <property type="entry name" value="MFS"/>
</dbReference>
<keyword evidence="3 6" id="KW-1133">Transmembrane helix</keyword>
<feature type="transmembrane region" description="Helical" evidence="6">
    <location>
        <begin position="85"/>
        <end position="102"/>
    </location>
</feature>
<evidence type="ECO:0000256" key="2">
    <source>
        <dbReference type="ARBA" id="ARBA00022692"/>
    </source>
</evidence>
<comment type="caution">
    <text evidence="8">The sequence shown here is derived from an EMBL/GenBank/DDBJ whole genome shotgun (WGS) entry which is preliminary data.</text>
</comment>
<dbReference type="Pfam" id="PF07690">
    <property type="entry name" value="MFS_1"/>
    <property type="match status" value="1"/>
</dbReference>
<keyword evidence="9" id="KW-1185">Reference proteome</keyword>
<dbReference type="RefSeq" id="XP_031013656.1">
    <property type="nucleotide sequence ID" value="XM_031162265.1"/>
</dbReference>
<reference evidence="8 9" key="1">
    <citation type="submission" date="2018-06" db="EMBL/GenBank/DDBJ databases">
        <title>Fusarium incarnatum-equiseti species complex species 28.</title>
        <authorList>
            <person name="Gardiner D.M."/>
        </authorList>
    </citation>
    <scope>NUCLEOTIDE SEQUENCE [LARGE SCALE GENOMIC DNA]</scope>
    <source>
        <strain evidence="8 9">FIESC_28</strain>
    </source>
</reference>
<feature type="transmembrane region" description="Helical" evidence="6">
    <location>
        <begin position="457"/>
        <end position="476"/>
    </location>
</feature>
<dbReference type="GeneID" id="41997561"/>
<keyword evidence="5" id="KW-0325">Glycoprotein</keyword>
<organism evidence="8 9">
    <name type="scientific">Fusarium coffeatum</name>
    <dbReference type="NCBI Taxonomy" id="231269"/>
    <lineage>
        <taxon>Eukaryota</taxon>
        <taxon>Fungi</taxon>
        <taxon>Dikarya</taxon>
        <taxon>Ascomycota</taxon>
        <taxon>Pezizomycotina</taxon>
        <taxon>Sordariomycetes</taxon>
        <taxon>Hypocreomycetidae</taxon>
        <taxon>Hypocreales</taxon>
        <taxon>Nectriaceae</taxon>
        <taxon>Fusarium</taxon>
        <taxon>Fusarium incarnatum-equiseti species complex</taxon>
    </lineage>
</organism>
<dbReference type="CDD" id="cd17323">
    <property type="entry name" value="MFS_Tpo1_MDR_like"/>
    <property type="match status" value="1"/>
</dbReference>
<evidence type="ECO:0000313" key="8">
    <source>
        <dbReference type="EMBL" id="RBR13498.1"/>
    </source>
</evidence>
<evidence type="ECO:0000259" key="7">
    <source>
        <dbReference type="PROSITE" id="PS50850"/>
    </source>
</evidence>
<dbReference type="EMBL" id="QKXC01000180">
    <property type="protein sequence ID" value="RBR13498.1"/>
    <property type="molecule type" value="Genomic_DNA"/>
</dbReference>
<dbReference type="OrthoDB" id="6770063at2759"/>
<dbReference type="PROSITE" id="PS00216">
    <property type="entry name" value="SUGAR_TRANSPORT_1"/>
    <property type="match status" value="1"/>
</dbReference>
<sequence>MATDIKATPADTELAFITATNPDPYLIAFNDLDTDNPKNWPTRRKWAVTNVLSVTGFNRILVSTVMAPALSIIAKDLSMTPTQSVMALSIYLLATAFGPLVIGPLSEVYGRKTILHVSNIWFLVWNVACGFANTKELLIGARFLAGFGASAVYALGGGVLGDIWRPDQRGKSLGWYMVIPLIGAAVGPVIGGFMTDRVSWRWMFWSTSIFQVAMAALSFTTFKETYAPAILKQRAKKLRDETGEPYYTYEERAQEGMSVRKILNQAMTRPLRLLIFHPIIQLTAIISAIGYGLLYIVLTSFAELWTKQYNQSVEISGLHYISCALGELIGSQVGAPLMDYLFRRMERRSGQHHPEHRVPLMLIFALVAPIGFVTYGWCAQFKVHWIWVDVAMCITMFGMQISGMPLQAYMMDSYPDHTSSAIAAQQFPRSLAAFLFPLFTPKMYAVLGYGWGNSAMALAELGLGVAAPVLLWRFGARLRARATSSL</sequence>
<name>A0A366RAB3_9HYPO</name>
<feature type="transmembrane region" description="Helical" evidence="6">
    <location>
        <begin position="202"/>
        <end position="222"/>
    </location>
</feature>
<gene>
    <name evidence="8" type="ORF">FIESC28_08126</name>
</gene>
<feature type="transmembrane region" description="Helical" evidence="6">
    <location>
        <begin position="358"/>
        <end position="377"/>
    </location>
</feature>
<dbReference type="GO" id="GO:0016020">
    <property type="term" value="C:membrane"/>
    <property type="evidence" value="ECO:0007669"/>
    <property type="project" value="UniProtKB-SubCell"/>
</dbReference>
<feature type="domain" description="Major facilitator superfamily (MFS) profile" evidence="7">
    <location>
        <begin position="48"/>
        <end position="479"/>
    </location>
</feature>